<keyword evidence="4" id="KW-0732">Signal</keyword>
<comment type="caution">
    <text evidence="6">The sequence shown here is derived from an EMBL/GenBank/DDBJ whole genome shotgun (WGS) entry which is preliminary data.</text>
</comment>
<evidence type="ECO:0000259" key="5">
    <source>
        <dbReference type="PROSITE" id="PS51352"/>
    </source>
</evidence>
<dbReference type="PROSITE" id="PS51352">
    <property type="entry name" value="THIOREDOXIN_2"/>
    <property type="match status" value="1"/>
</dbReference>
<evidence type="ECO:0000256" key="2">
    <source>
        <dbReference type="ARBA" id="ARBA00023157"/>
    </source>
</evidence>
<dbReference type="EMBL" id="PDCK01000043">
    <property type="protein sequence ID" value="PRQ30075.1"/>
    <property type="molecule type" value="Genomic_DNA"/>
</dbReference>
<keyword evidence="3" id="KW-0676">Redox-active center</keyword>
<sequence length="221" mass="24162">MAHITCGLFFLVLKARFLLRLKPSLHMEAAELDTKMATRNSGLLLVRQLLSNRRNLCAALLPHHNLPSYSIPTLTSFSKTQSSPPPNPKPFSNFSTFRSLSSSSGAPSNIVLVKSEDELKSALSKAKDGSLPAIFYFTAVWCGPCRFIAPVIGELSEKYPHVTTFKIDIDEEGLGSALGKLNISSVPTFQFFQNGKMAAEVVGADAARLKDIFGKLYKPDL</sequence>
<feature type="domain" description="Thioredoxin" evidence="5">
    <location>
        <begin position="85"/>
        <end position="218"/>
    </location>
</feature>
<protein>
    <submittedName>
        <fullName evidence="6">Putative monodehydroascorbate reductase (NADH)</fullName>
        <ecNumber evidence="6">1.6.5.4</ecNumber>
    </submittedName>
</protein>
<dbReference type="OMA" id="HAVFYFT"/>
<dbReference type="Proteomes" id="UP000238479">
    <property type="component" value="Chromosome 5"/>
</dbReference>
<keyword evidence="2" id="KW-1015">Disulfide bond</keyword>
<reference evidence="6 7" key="1">
    <citation type="journal article" date="2018" name="Nat. Genet.">
        <title>The Rosa genome provides new insights in the design of modern roses.</title>
        <authorList>
            <person name="Bendahmane M."/>
        </authorList>
    </citation>
    <scope>NUCLEOTIDE SEQUENCE [LARGE SCALE GENOMIC DNA]</scope>
    <source>
        <strain evidence="7">cv. Old Blush</strain>
    </source>
</reference>
<name>A0A2P6Q7B1_ROSCH</name>
<keyword evidence="1" id="KW-0249">Electron transport</keyword>
<accession>A0A2P6Q7B1</accession>
<dbReference type="InterPro" id="IPR036249">
    <property type="entry name" value="Thioredoxin-like_sf"/>
</dbReference>
<evidence type="ECO:0000313" key="7">
    <source>
        <dbReference type="Proteomes" id="UP000238479"/>
    </source>
</evidence>
<dbReference type="Pfam" id="PF00085">
    <property type="entry name" value="Thioredoxin"/>
    <property type="match status" value="1"/>
</dbReference>
<keyword evidence="6" id="KW-0560">Oxidoreductase</keyword>
<organism evidence="6 7">
    <name type="scientific">Rosa chinensis</name>
    <name type="common">China rose</name>
    <dbReference type="NCBI Taxonomy" id="74649"/>
    <lineage>
        <taxon>Eukaryota</taxon>
        <taxon>Viridiplantae</taxon>
        <taxon>Streptophyta</taxon>
        <taxon>Embryophyta</taxon>
        <taxon>Tracheophyta</taxon>
        <taxon>Spermatophyta</taxon>
        <taxon>Magnoliopsida</taxon>
        <taxon>eudicotyledons</taxon>
        <taxon>Gunneridae</taxon>
        <taxon>Pentapetalae</taxon>
        <taxon>rosids</taxon>
        <taxon>fabids</taxon>
        <taxon>Rosales</taxon>
        <taxon>Rosaceae</taxon>
        <taxon>Rosoideae</taxon>
        <taxon>Rosoideae incertae sedis</taxon>
        <taxon>Rosa</taxon>
    </lineage>
</organism>
<dbReference type="EC" id="1.6.5.4" evidence="6"/>
<evidence type="ECO:0000256" key="4">
    <source>
        <dbReference type="SAM" id="SignalP"/>
    </source>
</evidence>
<evidence type="ECO:0000256" key="1">
    <source>
        <dbReference type="ARBA" id="ARBA00022982"/>
    </source>
</evidence>
<feature type="chain" id="PRO_5015156150" evidence="4">
    <location>
        <begin position="21"/>
        <end position="221"/>
    </location>
</feature>
<dbReference type="FunFam" id="3.40.30.10:FF:000245">
    <property type="entry name" value="Thioredoxin"/>
    <property type="match status" value="1"/>
</dbReference>
<dbReference type="AlphaFoldDB" id="A0A2P6Q7B1"/>
<dbReference type="STRING" id="74649.A0A2P6Q7B1"/>
<dbReference type="GO" id="GO:0016656">
    <property type="term" value="F:monodehydroascorbate reductase (NADH) activity"/>
    <property type="evidence" value="ECO:0007669"/>
    <property type="project" value="UniProtKB-EC"/>
</dbReference>
<dbReference type="Gene3D" id="3.40.30.10">
    <property type="entry name" value="Glutaredoxin"/>
    <property type="match status" value="1"/>
</dbReference>
<dbReference type="InterPro" id="IPR013766">
    <property type="entry name" value="Thioredoxin_domain"/>
</dbReference>
<dbReference type="PANTHER" id="PTHR46115">
    <property type="entry name" value="THIOREDOXIN-LIKE PROTEIN 1"/>
    <property type="match status" value="1"/>
</dbReference>
<evidence type="ECO:0000256" key="3">
    <source>
        <dbReference type="ARBA" id="ARBA00023284"/>
    </source>
</evidence>
<dbReference type="CDD" id="cd02947">
    <property type="entry name" value="TRX_family"/>
    <property type="match status" value="1"/>
</dbReference>
<feature type="signal peptide" evidence="4">
    <location>
        <begin position="1"/>
        <end position="20"/>
    </location>
</feature>
<evidence type="ECO:0000313" key="6">
    <source>
        <dbReference type="EMBL" id="PRQ30075.1"/>
    </source>
</evidence>
<keyword evidence="7" id="KW-1185">Reference proteome</keyword>
<dbReference type="Gramene" id="PRQ30075">
    <property type="protein sequence ID" value="PRQ30075"/>
    <property type="gene ID" value="RchiOBHm_Chr5g0020681"/>
</dbReference>
<keyword evidence="1" id="KW-0813">Transport</keyword>
<proteinExistence type="predicted"/>
<dbReference type="SUPFAM" id="SSF52833">
    <property type="entry name" value="Thioredoxin-like"/>
    <property type="match status" value="1"/>
</dbReference>
<gene>
    <name evidence="6" type="ORF">RchiOBHm_Chr5g0020681</name>
</gene>
<dbReference type="PRINTS" id="PR00421">
    <property type="entry name" value="THIOREDOXIN"/>
</dbReference>